<accession>A0A0E9UIJ5</accession>
<proteinExistence type="predicted"/>
<reference evidence="1" key="2">
    <citation type="journal article" date="2015" name="Fish Shellfish Immunol.">
        <title>Early steps in the European eel (Anguilla anguilla)-Vibrio vulnificus interaction in the gills: Role of the RtxA13 toxin.</title>
        <authorList>
            <person name="Callol A."/>
            <person name="Pajuelo D."/>
            <person name="Ebbesson L."/>
            <person name="Teles M."/>
            <person name="MacKenzie S."/>
            <person name="Amaro C."/>
        </authorList>
    </citation>
    <scope>NUCLEOTIDE SEQUENCE</scope>
</reference>
<evidence type="ECO:0000313" key="1">
    <source>
        <dbReference type="EMBL" id="JAH65689.1"/>
    </source>
</evidence>
<organism evidence="1">
    <name type="scientific">Anguilla anguilla</name>
    <name type="common">European freshwater eel</name>
    <name type="synonym">Muraena anguilla</name>
    <dbReference type="NCBI Taxonomy" id="7936"/>
    <lineage>
        <taxon>Eukaryota</taxon>
        <taxon>Metazoa</taxon>
        <taxon>Chordata</taxon>
        <taxon>Craniata</taxon>
        <taxon>Vertebrata</taxon>
        <taxon>Euteleostomi</taxon>
        <taxon>Actinopterygii</taxon>
        <taxon>Neopterygii</taxon>
        <taxon>Teleostei</taxon>
        <taxon>Anguilliformes</taxon>
        <taxon>Anguillidae</taxon>
        <taxon>Anguilla</taxon>
    </lineage>
</organism>
<sequence>MLNLFFCFMAHECICILYLISQFHFRLYSYSVHSMFWSEQSPVKLGLFCTL</sequence>
<dbReference type="EMBL" id="GBXM01042888">
    <property type="protein sequence ID" value="JAH65689.1"/>
    <property type="molecule type" value="Transcribed_RNA"/>
</dbReference>
<dbReference type="AlphaFoldDB" id="A0A0E9UIJ5"/>
<name>A0A0E9UIJ5_ANGAN</name>
<protein>
    <submittedName>
        <fullName evidence="1">Uncharacterized protein</fullName>
    </submittedName>
</protein>
<reference evidence="1" key="1">
    <citation type="submission" date="2014-11" db="EMBL/GenBank/DDBJ databases">
        <authorList>
            <person name="Amaro Gonzalez C."/>
        </authorList>
    </citation>
    <scope>NUCLEOTIDE SEQUENCE</scope>
</reference>